<accession>A0A5N6XKN3</accession>
<gene>
    <name evidence="2" type="ORF">BDV39DRAFT_165616</name>
</gene>
<proteinExistence type="predicted"/>
<keyword evidence="3" id="KW-1185">Reference proteome</keyword>
<evidence type="ECO:0000313" key="2">
    <source>
        <dbReference type="EMBL" id="KAE8333293.1"/>
    </source>
</evidence>
<dbReference type="EMBL" id="ML741762">
    <property type="protein sequence ID" value="KAE8333293.1"/>
    <property type="molecule type" value="Genomic_DNA"/>
</dbReference>
<reference evidence="3" key="1">
    <citation type="submission" date="2019-04" db="EMBL/GenBank/DDBJ databases">
        <title>Friends and foes A comparative genomics studyof 23 Aspergillus species from section Flavi.</title>
        <authorList>
            <consortium name="DOE Joint Genome Institute"/>
            <person name="Kjaerbolling I."/>
            <person name="Vesth T."/>
            <person name="Frisvad J.C."/>
            <person name="Nybo J.L."/>
            <person name="Theobald S."/>
            <person name="Kildgaard S."/>
            <person name="Isbrandt T."/>
            <person name="Kuo A."/>
            <person name="Sato A."/>
            <person name="Lyhne E.K."/>
            <person name="Kogle M.E."/>
            <person name="Wiebenga A."/>
            <person name="Kun R.S."/>
            <person name="Lubbers R.J."/>
            <person name="Makela M.R."/>
            <person name="Barry K."/>
            <person name="Chovatia M."/>
            <person name="Clum A."/>
            <person name="Daum C."/>
            <person name="Haridas S."/>
            <person name="He G."/>
            <person name="LaButti K."/>
            <person name="Lipzen A."/>
            <person name="Mondo S."/>
            <person name="Riley R."/>
            <person name="Salamov A."/>
            <person name="Simmons B.A."/>
            <person name="Magnuson J.K."/>
            <person name="Henrissat B."/>
            <person name="Mortensen U.H."/>
            <person name="Larsen T.O."/>
            <person name="Devries R.P."/>
            <person name="Grigoriev I.V."/>
            <person name="Machida M."/>
            <person name="Baker S.E."/>
            <person name="Andersen M.R."/>
        </authorList>
    </citation>
    <scope>NUCLEOTIDE SEQUENCE [LARGE SCALE GENOMIC DNA]</scope>
    <source>
        <strain evidence="3">CBS 130017</strain>
    </source>
</reference>
<protein>
    <submittedName>
        <fullName evidence="2">Uncharacterized protein</fullName>
    </submittedName>
</protein>
<evidence type="ECO:0000313" key="3">
    <source>
        <dbReference type="Proteomes" id="UP000325945"/>
    </source>
</evidence>
<dbReference type="Proteomes" id="UP000325945">
    <property type="component" value="Unassembled WGS sequence"/>
</dbReference>
<sequence>MSVVVPTIHRDGARGEREPYRAHQRSVPPTSMQANHSRHRGDNWKGQDQRSIVIAKWLAVWGVFARPNGWMHECILHLSLLSHSGIVTREILAAAVTLR</sequence>
<organism evidence="2 3">
    <name type="scientific">Aspergillus sergii</name>
    <dbReference type="NCBI Taxonomy" id="1034303"/>
    <lineage>
        <taxon>Eukaryota</taxon>
        <taxon>Fungi</taxon>
        <taxon>Dikarya</taxon>
        <taxon>Ascomycota</taxon>
        <taxon>Pezizomycotina</taxon>
        <taxon>Eurotiomycetes</taxon>
        <taxon>Eurotiomycetidae</taxon>
        <taxon>Eurotiales</taxon>
        <taxon>Aspergillaceae</taxon>
        <taxon>Aspergillus</taxon>
        <taxon>Aspergillus subgen. Circumdati</taxon>
    </lineage>
</organism>
<feature type="region of interest" description="Disordered" evidence="1">
    <location>
        <begin position="1"/>
        <end position="45"/>
    </location>
</feature>
<evidence type="ECO:0000256" key="1">
    <source>
        <dbReference type="SAM" id="MobiDB-lite"/>
    </source>
</evidence>
<feature type="compositionally biased region" description="Basic and acidic residues" evidence="1">
    <location>
        <begin position="8"/>
        <end position="21"/>
    </location>
</feature>
<dbReference type="AlphaFoldDB" id="A0A5N6XKN3"/>
<name>A0A5N6XKN3_9EURO</name>